<name>A0AAX6DY24_IRIPA</name>
<proteinExistence type="predicted"/>
<keyword evidence="2" id="KW-1185">Reference proteome</keyword>
<comment type="caution">
    <text evidence="1">The sequence shown here is derived from an EMBL/GenBank/DDBJ whole genome shotgun (WGS) entry which is preliminary data.</text>
</comment>
<organism evidence="1 2">
    <name type="scientific">Iris pallida</name>
    <name type="common">Sweet iris</name>
    <dbReference type="NCBI Taxonomy" id="29817"/>
    <lineage>
        <taxon>Eukaryota</taxon>
        <taxon>Viridiplantae</taxon>
        <taxon>Streptophyta</taxon>
        <taxon>Embryophyta</taxon>
        <taxon>Tracheophyta</taxon>
        <taxon>Spermatophyta</taxon>
        <taxon>Magnoliopsida</taxon>
        <taxon>Liliopsida</taxon>
        <taxon>Asparagales</taxon>
        <taxon>Iridaceae</taxon>
        <taxon>Iridoideae</taxon>
        <taxon>Irideae</taxon>
        <taxon>Iris</taxon>
    </lineage>
</organism>
<dbReference type="AlphaFoldDB" id="A0AAX6DY24"/>
<reference evidence="1" key="2">
    <citation type="submission" date="2023-04" db="EMBL/GenBank/DDBJ databases">
        <authorList>
            <person name="Bruccoleri R.E."/>
            <person name="Oakeley E.J."/>
            <person name="Faust A.-M."/>
            <person name="Dessus-Babus S."/>
            <person name="Altorfer M."/>
            <person name="Burckhardt D."/>
            <person name="Oertli M."/>
            <person name="Naumann U."/>
            <person name="Petersen F."/>
            <person name="Wong J."/>
        </authorList>
    </citation>
    <scope>NUCLEOTIDE SEQUENCE</scope>
    <source>
        <strain evidence="1">GSM-AAB239-AS_SAM_17_03QT</strain>
        <tissue evidence="1">Leaf</tissue>
    </source>
</reference>
<dbReference type="Proteomes" id="UP001140949">
    <property type="component" value="Unassembled WGS sequence"/>
</dbReference>
<reference evidence="1" key="1">
    <citation type="journal article" date="2023" name="GigaByte">
        <title>Genome assembly of the bearded iris, Iris pallida Lam.</title>
        <authorList>
            <person name="Bruccoleri R.E."/>
            <person name="Oakeley E.J."/>
            <person name="Faust A.M.E."/>
            <person name="Altorfer M."/>
            <person name="Dessus-Babus S."/>
            <person name="Burckhardt D."/>
            <person name="Oertli M."/>
            <person name="Naumann U."/>
            <person name="Petersen F."/>
            <person name="Wong J."/>
        </authorList>
    </citation>
    <scope>NUCLEOTIDE SEQUENCE</scope>
    <source>
        <strain evidence="1">GSM-AAB239-AS_SAM_17_03QT</strain>
    </source>
</reference>
<sequence>MNWWPEIVMGQLQASVMGMGPPPVITLLIILLNPVSRWCAEINFDDMKLCDAPESNNARAGCENT</sequence>
<accession>A0AAX6DY24</accession>
<evidence type="ECO:0000313" key="2">
    <source>
        <dbReference type="Proteomes" id="UP001140949"/>
    </source>
</evidence>
<dbReference type="EMBL" id="JANAVB010041219">
    <property type="protein sequence ID" value="KAJ6796653.1"/>
    <property type="molecule type" value="Genomic_DNA"/>
</dbReference>
<protein>
    <submittedName>
        <fullName evidence="1">Uncharacterized protein</fullName>
    </submittedName>
</protein>
<evidence type="ECO:0000313" key="1">
    <source>
        <dbReference type="EMBL" id="KAJ6796653.1"/>
    </source>
</evidence>
<gene>
    <name evidence="1" type="ORF">M6B38_219590</name>
</gene>